<keyword evidence="5" id="KW-0479">Metal-binding</keyword>
<dbReference type="OrthoDB" id="2143914at2759"/>
<evidence type="ECO:0000313" key="11">
    <source>
        <dbReference type="EMBL" id="GAN08276.1"/>
    </source>
</evidence>
<evidence type="ECO:0000259" key="9">
    <source>
        <dbReference type="PROSITE" id="PS51293"/>
    </source>
</evidence>
<feature type="compositionally biased region" description="Polar residues" evidence="6">
    <location>
        <begin position="385"/>
        <end position="425"/>
    </location>
</feature>
<dbReference type="SUPFAM" id="SSF46689">
    <property type="entry name" value="Homeodomain-like"/>
    <property type="match status" value="2"/>
</dbReference>
<keyword evidence="12" id="KW-1185">Reference proteome</keyword>
<feature type="compositionally biased region" description="Polar residues" evidence="6">
    <location>
        <begin position="44"/>
        <end position="57"/>
    </location>
</feature>
<feature type="domain" description="C2H2-type" evidence="8">
    <location>
        <begin position="579"/>
        <end position="609"/>
    </location>
</feature>
<dbReference type="PROSITE" id="PS51293">
    <property type="entry name" value="SANT"/>
    <property type="match status" value="1"/>
</dbReference>
<dbReference type="GO" id="GO:0042795">
    <property type="term" value="P:snRNA transcription by RNA polymerase II"/>
    <property type="evidence" value="ECO:0007669"/>
    <property type="project" value="TreeGrafter"/>
</dbReference>
<dbReference type="PROSITE" id="PS00028">
    <property type="entry name" value="ZINC_FINGER_C2H2_1"/>
    <property type="match status" value="2"/>
</dbReference>
<feature type="compositionally biased region" description="Low complexity" evidence="6">
    <location>
        <begin position="11"/>
        <end position="29"/>
    </location>
</feature>
<feature type="domain" description="C2H2-type" evidence="8">
    <location>
        <begin position="502"/>
        <end position="532"/>
    </location>
</feature>
<feature type="domain" description="SANT" evidence="9">
    <location>
        <begin position="255"/>
        <end position="303"/>
    </location>
</feature>
<evidence type="ECO:0000256" key="3">
    <source>
        <dbReference type="ARBA" id="ARBA00023163"/>
    </source>
</evidence>
<proteinExistence type="predicted"/>
<dbReference type="Proteomes" id="UP000053815">
    <property type="component" value="Unassembled WGS sequence"/>
</dbReference>
<dbReference type="PROSITE" id="PS50090">
    <property type="entry name" value="MYB_LIKE"/>
    <property type="match status" value="3"/>
</dbReference>
<dbReference type="EMBL" id="DF836486">
    <property type="protein sequence ID" value="GAN08276.1"/>
    <property type="molecule type" value="Genomic_DNA"/>
</dbReference>
<dbReference type="STRING" id="91626.A0A0C9MCF5"/>
<feature type="compositionally biased region" description="Low complexity" evidence="6">
    <location>
        <begin position="439"/>
        <end position="473"/>
    </location>
</feature>
<dbReference type="InterPro" id="IPR017884">
    <property type="entry name" value="SANT_dom"/>
</dbReference>
<keyword evidence="5" id="KW-0863">Zinc-finger</keyword>
<dbReference type="Gene3D" id="1.10.10.60">
    <property type="entry name" value="Homeodomain-like"/>
    <property type="match status" value="3"/>
</dbReference>
<feature type="domain" description="Myb-like" evidence="7">
    <location>
        <begin position="303"/>
        <end position="353"/>
    </location>
</feature>
<dbReference type="InterPro" id="IPR051575">
    <property type="entry name" value="Myb-like_DNA-bd"/>
</dbReference>
<keyword evidence="2" id="KW-0238">DNA-binding</keyword>
<dbReference type="SMART" id="SM00355">
    <property type="entry name" value="ZnF_C2H2"/>
    <property type="match status" value="3"/>
</dbReference>
<feature type="compositionally biased region" description="Low complexity" evidence="6">
    <location>
        <begin position="632"/>
        <end position="641"/>
    </location>
</feature>
<dbReference type="GO" id="GO:0008270">
    <property type="term" value="F:zinc ion binding"/>
    <property type="evidence" value="ECO:0007669"/>
    <property type="project" value="UniProtKB-KW"/>
</dbReference>
<feature type="region of interest" description="Disordered" evidence="6">
    <location>
        <begin position="385"/>
        <end position="474"/>
    </location>
</feature>
<dbReference type="InterPro" id="IPR001005">
    <property type="entry name" value="SANT/Myb"/>
</dbReference>
<dbReference type="InterPro" id="IPR017930">
    <property type="entry name" value="Myb_dom"/>
</dbReference>
<dbReference type="GO" id="GO:0042796">
    <property type="term" value="P:snRNA transcription by RNA polymerase III"/>
    <property type="evidence" value="ECO:0007669"/>
    <property type="project" value="TreeGrafter"/>
</dbReference>
<evidence type="ECO:0000256" key="1">
    <source>
        <dbReference type="ARBA" id="ARBA00023015"/>
    </source>
</evidence>
<evidence type="ECO:0000259" key="10">
    <source>
        <dbReference type="PROSITE" id="PS51294"/>
    </source>
</evidence>
<dbReference type="Pfam" id="PF13921">
    <property type="entry name" value="Myb_DNA-bind_6"/>
    <property type="match status" value="1"/>
</dbReference>
<dbReference type="PROSITE" id="PS50157">
    <property type="entry name" value="ZINC_FINGER_C2H2_2"/>
    <property type="match status" value="2"/>
</dbReference>
<reference evidence="11" key="1">
    <citation type="submission" date="2014-09" db="EMBL/GenBank/DDBJ databases">
        <title>Draft genome sequence of an oleaginous Mucoromycotina fungus Mucor ambiguus NBRC6742.</title>
        <authorList>
            <person name="Takeda I."/>
            <person name="Yamane N."/>
            <person name="Morita T."/>
            <person name="Tamano K."/>
            <person name="Machida M."/>
            <person name="Baker S."/>
            <person name="Koike H."/>
        </authorList>
    </citation>
    <scope>NUCLEOTIDE SEQUENCE</scope>
    <source>
        <strain evidence="11">NBRC 6742</strain>
    </source>
</reference>
<keyword evidence="5" id="KW-0862">Zinc</keyword>
<feature type="compositionally biased region" description="Polar residues" evidence="6">
    <location>
        <begin position="77"/>
        <end position="96"/>
    </location>
</feature>
<feature type="domain" description="Myb-like" evidence="7">
    <location>
        <begin position="252"/>
        <end position="302"/>
    </location>
</feature>
<evidence type="ECO:0000259" key="8">
    <source>
        <dbReference type="PROSITE" id="PS50157"/>
    </source>
</evidence>
<evidence type="ECO:0000256" key="2">
    <source>
        <dbReference type="ARBA" id="ARBA00023125"/>
    </source>
</evidence>
<organism evidence="11">
    <name type="scientific">Mucor ambiguus</name>
    <dbReference type="NCBI Taxonomy" id="91626"/>
    <lineage>
        <taxon>Eukaryota</taxon>
        <taxon>Fungi</taxon>
        <taxon>Fungi incertae sedis</taxon>
        <taxon>Mucoromycota</taxon>
        <taxon>Mucoromycotina</taxon>
        <taxon>Mucoromycetes</taxon>
        <taxon>Mucorales</taxon>
        <taxon>Mucorineae</taxon>
        <taxon>Mucoraceae</taxon>
        <taxon>Mucor</taxon>
    </lineage>
</organism>
<protein>
    <submittedName>
        <fullName evidence="11">Uncharacterized protein</fullName>
    </submittedName>
</protein>
<feature type="domain" description="HTH myb-type" evidence="10">
    <location>
        <begin position="198"/>
        <end position="247"/>
    </location>
</feature>
<feature type="compositionally biased region" description="Low complexity" evidence="6">
    <location>
        <begin position="600"/>
        <end position="612"/>
    </location>
</feature>
<dbReference type="CDD" id="cd00167">
    <property type="entry name" value="SANT"/>
    <property type="match status" value="2"/>
</dbReference>
<sequence length="654" mass="73345">MYQQIYENYGQHHPQQPSSQSHSQQQQDDGSVDHHSKSIFFHDSGNSNQPHYSSPLNGTFNIRYPSFDASSFDPHAASSSASPQYDPSQASTSASTRAEDQSAIHAFSHFHAISSPQDLVASLANTPVFSQVEIGSSTTASTSLPTTATTTTTVTATTTILPPLNTTPIIMAPLQHHQTTSHQTYLLAQKKPLKGSPRPSRERAPWTPEEDNLLKLAVQLYGDKTEKWAKIAACVPGRTNKNCRKRWFHSLDPSLRKGAWTEEEDQLLREGVSKYPNQWSKIADMLPGRTDDQCAKRWRESLDPSIDRSEWTPAEDTLLMAKYEEYGSQWQKIAFFFDGRPGLHCRNRWRKLQRMVQVKKDKEGNVNASFFNTMAGEQPLRFQHANPTSLASSSKTIPAMHNNNTTTSAAPHADSNTSSSTQPHATHQMPHHLHSTDASQSFQHLTTLLQQQQHMQQHQQTQQQQHQSQQTGQDPSVLAQYTNNTTPIQEDYEDYGNGLKPYGCDIPGCYAVFADSSGLFYHMKNTHPNLNGIGKPFRCAMVGCTKKYKNINGLQYHIKDAKGTTGHGGGILQDDDRPYRCMIGTCKKAYRTASGFRYHQQNGHQVQQQQQQPATMSMSSASIGLPPPSLPQQQQQQQQQQFRMKRAKWVTEGV</sequence>
<evidence type="ECO:0000313" key="12">
    <source>
        <dbReference type="Proteomes" id="UP000053815"/>
    </source>
</evidence>
<dbReference type="PANTHER" id="PTHR46621:SF1">
    <property type="entry name" value="SNRNA-ACTIVATING PROTEIN COMPLEX SUBUNIT 4"/>
    <property type="match status" value="1"/>
</dbReference>
<dbReference type="PANTHER" id="PTHR46621">
    <property type="entry name" value="SNRNA-ACTIVATING PROTEIN COMPLEX SUBUNIT 4"/>
    <property type="match status" value="1"/>
</dbReference>
<feature type="region of interest" description="Disordered" evidence="6">
    <location>
        <begin position="73"/>
        <end position="99"/>
    </location>
</feature>
<feature type="domain" description="HTH myb-type" evidence="10">
    <location>
        <begin position="252"/>
        <end position="306"/>
    </location>
</feature>
<evidence type="ECO:0000259" key="7">
    <source>
        <dbReference type="PROSITE" id="PS50090"/>
    </source>
</evidence>
<dbReference type="InterPro" id="IPR009057">
    <property type="entry name" value="Homeodomain-like_sf"/>
</dbReference>
<evidence type="ECO:0000256" key="4">
    <source>
        <dbReference type="ARBA" id="ARBA00023242"/>
    </source>
</evidence>
<keyword evidence="3" id="KW-0804">Transcription</keyword>
<feature type="compositionally biased region" description="Polar residues" evidence="6">
    <location>
        <begin position="613"/>
        <end position="622"/>
    </location>
</feature>
<feature type="domain" description="HTH myb-type" evidence="10">
    <location>
        <begin position="308"/>
        <end position="357"/>
    </location>
</feature>
<evidence type="ECO:0000256" key="5">
    <source>
        <dbReference type="PROSITE-ProRule" id="PRU00042"/>
    </source>
</evidence>
<dbReference type="AlphaFoldDB" id="A0A0C9MCF5"/>
<dbReference type="GO" id="GO:0000978">
    <property type="term" value="F:RNA polymerase II cis-regulatory region sequence-specific DNA binding"/>
    <property type="evidence" value="ECO:0007669"/>
    <property type="project" value="TreeGrafter"/>
</dbReference>
<accession>A0A0C9MCF5</accession>
<feature type="domain" description="Myb-like" evidence="7">
    <location>
        <begin position="198"/>
        <end position="251"/>
    </location>
</feature>
<keyword evidence="4" id="KW-0539">Nucleus</keyword>
<keyword evidence="1" id="KW-0805">Transcription regulation</keyword>
<feature type="region of interest" description="Disordered" evidence="6">
    <location>
        <begin position="600"/>
        <end position="654"/>
    </location>
</feature>
<gene>
    <name evidence="11" type="ORF">MAM1_0197c07785</name>
</gene>
<dbReference type="InterPro" id="IPR013087">
    <property type="entry name" value="Znf_C2H2_type"/>
</dbReference>
<dbReference type="Pfam" id="PF00249">
    <property type="entry name" value="Myb_DNA-binding"/>
    <property type="match status" value="1"/>
</dbReference>
<dbReference type="PROSITE" id="PS51294">
    <property type="entry name" value="HTH_MYB"/>
    <property type="match status" value="3"/>
</dbReference>
<feature type="region of interest" description="Disordered" evidence="6">
    <location>
        <begin position="1"/>
        <end position="57"/>
    </location>
</feature>
<dbReference type="SMART" id="SM00717">
    <property type="entry name" value="SANT"/>
    <property type="match status" value="3"/>
</dbReference>
<evidence type="ECO:0000256" key="6">
    <source>
        <dbReference type="SAM" id="MobiDB-lite"/>
    </source>
</evidence>
<dbReference type="GO" id="GO:0001006">
    <property type="term" value="F:RNA polymerase III type 3 promoter sequence-specific DNA binding"/>
    <property type="evidence" value="ECO:0007669"/>
    <property type="project" value="TreeGrafter"/>
</dbReference>
<dbReference type="GO" id="GO:0019185">
    <property type="term" value="C:snRNA-activating protein complex"/>
    <property type="evidence" value="ECO:0007669"/>
    <property type="project" value="TreeGrafter"/>
</dbReference>
<name>A0A0C9MCF5_9FUNG</name>
<dbReference type="Gene3D" id="3.30.160.60">
    <property type="entry name" value="Classic Zinc Finger"/>
    <property type="match status" value="2"/>
</dbReference>